<protein>
    <recommendedName>
        <fullName evidence="4">Ribonuclease G</fullName>
    </recommendedName>
</protein>
<evidence type="ECO:0000256" key="5">
    <source>
        <dbReference type="ARBA" id="ARBA00022475"/>
    </source>
</evidence>
<keyword evidence="10" id="KW-0540">Nuclease</keyword>
<dbReference type="Gene3D" id="2.40.50.140">
    <property type="entry name" value="Nucleic acid-binding proteins"/>
    <property type="match status" value="1"/>
</dbReference>
<dbReference type="InterPro" id="IPR003029">
    <property type="entry name" value="S1_domain"/>
</dbReference>
<dbReference type="GO" id="GO:0004519">
    <property type="term" value="F:endonuclease activity"/>
    <property type="evidence" value="ECO:0007669"/>
    <property type="project" value="UniProtKB-KW"/>
</dbReference>
<dbReference type="NCBIfam" id="TIGR00757">
    <property type="entry name" value="RNaseEG"/>
    <property type="match status" value="1"/>
</dbReference>
<dbReference type="GO" id="GO:0046872">
    <property type="term" value="F:metal ion binding"/>
    <property type="evidence" value="ECO:0007669"/>
    <property type="project" value="UniProtKB-KW"/>
</dbReference>
<comment type="similarity">
    <text evidence="3">Belongs to the RNase E/G family. RNase G subfamily.</text>
</comment>
<dbReference type="KEGG" id="dao:Desac_0483"/>
<evidence type="ECO:0000256" key="14">
    <source>
        <dbReference type="ARBA" id="ARBA00022801"/>
    </source>
</evidence>
<keyword evidence="6" id="KW-0963">Cytoplasm</keyword>
<evidence type="ECO:0000256" key="10">
    <source>
        <dbReference type="ARBA" id="ARBA00022722"/>
    </source>
</evidence>
<keyword evidence="7" id="KW-0997">Cell inner membrane</keyword>
<dbReference type="STRING" id="880072.Desac_0483"/>
<evidence type="ECO:0000256" key="16">
    <source>
        <dbReference type="ARBA" id="ARBA00022884"/>
    </source>
</evidence>
<keyword evidence="8" id="KW-0698">rRNA processing</keyword>
<dbReference type="AlphaFoldDB" id="F2NF29"/>
<keyword evidence="5" id="KW-1003">Cell membrane</keyword>
<evidence type="ECO:0000256" key="17">
    <source>
        <dbReference type="ARBA" id="ARBA00023136"/>
    </source>
</evidence>
<keyword evidence="20" id="KW-1185">Reference proteome</keyword>
<dbReference type="PANTHER" id="PTHR30001:SF1">
    <property type="entry name" value="RIBONUCLEASE E_G-LIKE PROTEIN, CHLOROPLASTIC"/>
    <property type="match status" value="1"/>
</dbReference>
<evidence type="ECO:0000256" key="11">
    <source>
        <dbReference type="ARBA" id="ARBA00022723"/>
    </source>
</evidence>
<dbReference type="GO" id="GO:0006364">
    <property type="term" value="P:rRNA processing"/>
    <property type="evidence" value="ECO:0007669"/>
    <property type="project" value="UniProtKB-KW"/>
</dbReference>
<gene>
    <name evidence="19" type="ordered locus">Desac_0483</name>
</gene>
<dbReference type="InterPro" id="IPR048583">
    <property type="entry name" value="RNase_E_G_thioredoxin-like"/>
</dbReference>
<dbReference type="Proteomes" id="UP000000483">
    <property type="component" value="Chromosome"/>
</dbReference>
<keyword evidence="14" id="KW-0378">Hydrolase</keyword>
<evidence type="ECO:0000256" key="12">
    <source>
        <dbReference type="ARBA" id="ARBA00022730"/>
    </source>
</evidence>
<reference evidence="20" key="2">
    <citation type="submission" date="2011-03" db="EMBL/GenBank/DDBJ databases">
        <title>The complete genome of Desulfobacca acetoxidans DSM 11109.</title>
        <authorList>
            <consortium name="US DOE Joint Genome Institute (JGI-PGF)"/>
            <person name="Lucas S."/>
            <person name="Copeland A."/>
            <person name="Lapidus A."/>
            <person name="Bruce D."/>
            <person name="Goodwin L."/>
            <person name="Pitluck S."/>
            <person name="Peters L."/>
            <person name="Kyrpides N."/>
            <person name="Mavromatis K."/>
            <person name="Ivanova N."/>
            <person name="Ovchinnikova G."/>
            <person name="Teshima H."/>
            <person name="Detter J.C."/>
            <person name="Han C."/>
            <person name="Land M."/>
            <person name="Hauser L."/>
            <person name="Markowitz V."/>
            <person name="Cheng J.-F."/>
            <person name="Hugenholtz P."/>
            <person name="Woyke T."/>
            <person name="Wu D."/>
            <person name="Spring S."/>
            <person name="Schueler E."/>
            <person name="Brambilla E."/>
            <person name="Klenk H.-P."/>
            <person name="Eisen J.A."/>
        </authorList>
    </citation>
    <scope>NUCLEOTIDE SEQUENCE [LARGE SCALE GENOMIC DNA]</scope>
    <source>
        <strain evidence="20">ATCC 700848 / DSM 11109 / ASRB2</strain>
    </source>
</reference>
<dbReference type="HOGENOM" id="CLU_003468_5_3_7"/>
<evidence type="ECO:0000256" key="8">
    <source>
        <dbReference type="ARBA" id="ARBA00022552"/>
    </source>
</evidence>
<keyword evidence="16" id="KW-0694">RNA-binding</keyword>
<comment type="cofactor">
    <cofactor evidence="1">
        <name>Mg(2+)</name>
        <dbReference type="ChEBI" id="CHEBI:18420"/>
    </cofactor>
</comment>
<dbReference type="GO" id="GO:0005737">
    <property type="term" value="C:cytoplasm"/>
    <property type="evidence" value="ECO:0007669"/>
    <property type="project" value="UniProtKB-SubCell"/>
</dbReference>
<reference evidence="19 20" key="1">
    <citation type="journal article" date="2011" name="Stand. Genomic Sci.">
        <title>Complete genome sequence of the acetate-degrading sulfate reducer Desulfobacca acetoxidans type strain (ASRB2).</title>
        <authorList>
            <person name="Goker M."/>
            <person name="Teshima H."/>
            <person name="Lapidus A."/>
            <person name="Nolan M."/>
            <person name="Lucas S."/>
            <person name="Hammon N."/>
            <person name="Deshpande S."/>
            <person name="Cheng J.F."/>
            <person name="Tapia R."/>
            <person name="Han C."/>
            <person name="Goodwin L."/>
            <person name="Pitluck S."/>
            <person name="Huntemann M."/>
            <person name="Liolios K."/>
            <person name="Ivanova N."/>
            <person name="Pagani I."/>
            <person name="Mavromatis K."/>
            <person name="Ovchinikova G."/>
            <person name="Pati A."/>
            <person name="Chen A."/>
            <person name="Palaniappan K."/>
            <person name="Land M."/>
            <person name="Hauser L."/>
            <person name="Brambilla E.M."/>
            <person name="Rohde M."/>
            <person name="Spring S."/>
            <person name="Detter J.C."/>
            <person name="Woyke T."/>
            <person name="Bristow J."/>
            <person name="Eisen J.A."/>
            <person name="Markowitz V."/>
            <person name="Hugenholtz P."/>
            <person name="Kyrpides N.C."/>
            <person name="Klenk H.P."/>
        </authorList>
    </citation>
    <scope>NUCLEOTIDE SEQUENCE [LARGE SCALE GENOMIC DNA]</scope>
    <source>
        <strain evidence="20">ATCC 700848 / DSM 11109 / ASRB2</strain>
    </source>
</reference>
<dbReference type="EMBL" id="CP002629">
    <property type="protein sequence ID" value="AEB08369.1"/>
    <property type="molecule type" value="Genomic_DNA"/>
</dbReference>
<keyword evidence="15" id="KW-0460">Magnesium</keyword>
<dbReference type="SUPFAM" id="SSF50249">
    <property type="entry name" value="Nucleic acid-binding proteins"/>
    <property type="match status" value="1"/>
</dbReference>
<keyword evidence="12" id="KW-0699">rRNA-binding</keyword>
<comment type="subcellular location">
    <subcellularLocation>
        <location evidence="2">Cytoplasm</location>
    </subcellularLocation>
</comment>
<dbReference type="GO" id="GO:0019843">
    <property type="term" value="F:rRNA binding"/>
    <property type="evidence" value="ECO:0007669"/>
    <property type="project" value="UniProtKB-KW"/>
</dbReference>
<dbReference type="Pfam" id="PF00575">
    <property type="entry name" value="S1"/>
    <property type="match status" value="1"/>
</dbReference>
<feature type="domain" description="S1 motif" evidence="18">
    <location>
        <begin position="36"/>
        <end position="116"/>
    </location>
</feature>
<evidence type="ECO:0000256" key="3">
    <source>
        <dbReference type="ARBA" id="ARBA00005663"/>
    </source>
</evidence>
<dbReference type="GO" id="GO:0008033">
    <property type="term" value="P:tRNA processing"/>
    <property type="evidence" value="ECO:0007669"/>
    <property type="project" value="UniProtKB-KW"/>
</dbReference>
<keyword evidence="11" id="KW-0479">Metal-binding</keyword>
<evidence type="ECO:0000256" key="2">
    <source>
        <dbReference type="ARBA" id="ARBA00004496"/>
    </source>
</evidence>
<dbReference type="GO" id="GO:0016787">
    <property type="term" value="F:hydrolase activity"/>
    <property type="evidence" value="ECO:0007669"/>
    <property type="project" value="UniProtKB-KW"/>
</dbReference>
<evidence type="ECO:0000259" key="18">
    <source>
        <dbReference type="PROSITE" id="PS50126"/>
    </source>
</evidence>
<sequence length="515" mass="58887">MLINASDPEEFRVAIVEDGKLEEFALEAASREQLKGNIYKGVISNIEPSLQAAFVHYGAERQGFLPISEIHPEYFQPEAPQRSRPKIQEVLKKGQELLVQVIKEEIASKGAYLTTYISLPGRFLVLLPGQEQIGISRKIEEEARRQELKALIKEFNLTHGMGLIVRTASEAAKKRELQKDYQYLNNIWQEIKKNAGQSPAPALIYKELDLVIRTIRDYYTADINEILIDDVETFTQIKNFFKAFSPKHTNVLKLYKEKRPIFSKYQIEEQLERLYDNQVPLKSGGGVVINPTEALVAIDVNSGRCISPKEVEETAFKTNLEAAQEIARQLRLRDLGGLIVIDFIDMKDRKHRKEVEKELKAALKKEKARVTVGQISKFGLLELSRQRLRPAVQTSLYITCPHCQGRGLIKSVEASGLSLIRKICHEAAKNDIQEVRALLPQEVTNYLLNKKRKELVSLEEKFQLRLFIASKEGLAWTESRLEFIKRQIDQEKTKAALEGLIEERLKDQKGLFHAE</sequence>
<keyword evidence="9" id="KW-0819">tRNA processing</keyword>
<dbReference type="CDD" id="cd04453">
    <property type="entry name" value="S1_RNase_E"/>
    <property type="match status" value="1"/>
</dbReference>
<dbReference type="InterPro" id="IPR019307">
    <property type="entry name" value="RNA-bd_AU-1/RNase_E/G"/>
</dbReference>
<organism evidence="19 20">
    <name type="scientific">Desulfobacca acetoxidans (strain ATCC 700848 / DSM 11109 / ASRB2)</name>
    <dbReference type="NCBI Taxonomy" id="880072"/>
    <lineage>
        <taxon>Bacteria</taxon>
        <taxon>Pseudomonadati</taxon>
        <taxon>Thermodesulfobacteriota</taxon>
        <taxon>Desulfobaccia</taxon>
        <taxon>Desulfobaccales</taxon>
        <taxon>Desulfobaccaceae</taxon>
        <taxon>Desulfobacca</taxon>
    </lineage>
</organism>
<evidence type="ECO:0000313" key="19">
    <source>
        <dbReference type="EMBL" id="AEB08369.1"/>
    </source>
</evidence>
<evidence type="ECO:0000256" key="4">
    <source>
        <dbReference type="ARBA" id="ARBA00017719"/>
    </source>
</evidence>
<evidence type="ECO:0000256" key="15">
    <source>
        <dbReference type="ARBA" id="ARBA00022842"/>
    </source>
</evidence>
<dbReference type="Pfam" id="PF10150">
    <property type="entry name" value="RNase_E_G"/>
    <property type="match status" value="1"/>
</dbReference>
<name>F2NF29_DESAR</name>
<evidence type="ECO:0000256" key="13">
    <source>
        <dbReference type="ARBA" id="ARBA00022759"/>
    </source>
</evidence>
<dbReference type="PROSITE" id="PS50126">
    <property type="entry name" value="S1"/>
    <property type="match status" value="1"/>
</dbReference>
<dbReference type="PANTHER" id="PTHR30001">
    <property type="entry name" value="RIBONUCLEASE"/>
    <property type="match status" value="1"/>
</dbReference>
<dbReference type="Gene3D" id="3.40.1260.20">
    <property type="entry name" value="Ribonuclease E, catalytic domain"/>
    <property type="match status" value="1"/>
</dbReference>
<evidence type="ECO:0000256" key="7">
    <source>
        <dbReference type="ARBA" id="ARBA00022519"/>
    </source>
</evidence>
<evidence type="ECO:0000256" key="6">
    <source>
        <dbReference type="ARBA" id="ARBA00022490"/>
    </source>
</evidence>
<evidence type="ECO:0000256" key="9">
    <source>
        <dbReference type="ARBA" id="ARBA00022694"/>
    </source>
</evidence>
<dbReference type="Pfam" id="PF20833">
    <property type="entry name" value="RNase_E_G_Thio"/>
    <property type="match status" value="1"/>
</dbReference>
<keyword evidence="17" id="KW-0472">Membrane</keyword>
<evidence type="ECO:0000313" key="20">
    <source>
        <dbReference type="Proteomes" id="UP000000483"/>
    </source>
</evidence>
<evidence type="ECO:0000256" key="1">
    <source>
        <dbReference type="ARBA" id="ARBA00001946"/>
    </source>
</evidence>
<dbReference type="eggNOG" id="COG1530">
    <property type="taxonomic scope" value="Bacteria"/>
</dbReference>
<proteinExistence type="inferred from homology"/>
<keyword evidence="13" id="KW-0255">Endonuclease</keyword>
<dbReference type="SMART" id="SM00316">
    <property type="entry name" value="S1"/>
    <property type="match status" value="1"/>
</dbReference>
<accession>F2NF29</accession>
<dbReference type="InterPro" id="IPR012340">
    <property type="entry name" value="NA-bd_OB-fold"/>
</dbReference>
<dbReference type="GO" id="GO:0004540">
    <property type="term" value="F:RNA nuclease activity"/>
    <property type="evidence" value="ECO:0007669"/>
    <property type="project" value="InterPro"/>
</dbReference>
<dbReference type="InterPro" id="IPR004659">
    <property type="entry name" value="RNase_E/G"/>
</dbReference>